<dbReference type="KEGG" id="gsh:117350196"/>
<protein>
    <recommendedName>
        <fullName evidence="5">RING-type E3 ubiquitin transferase</fullName>
        <ecNumber evidence="5">2.3.2.27</ecNumber>
    </recommendedName>
</protein>
<keyword evidence="10" id="KW-0967">Endosome</keyword>
<reference evidence="23 24" key="1">
    <citation type="submission" date="2025-04" db="UniProtKB">
        <authorList>
            <consortium name="RefSeq"/>
        </authorList>
    </citation>
    <scope>IDENTIFICATION</scope>
</reference>
<keyword evidence="7 20" id="KW-0812">Transmembrane</keyword>
<evidence type="ECO:0000256" key="16">
    <source>
        <dbReference type="ARBA" id="ARBA00023180"/>
    </source>
</evidence>
<dbReference type="InterPro" id="IPR001841">
    <property type="entry name" value="Znf_RING"/>
</dbReference>
<evidence type="ECO:0000256" key="17">
    <source>
        <dbReference type="ARBA" id="ARBA00023228"/>
    </source>
</evidence>
<dbReference type="Pfam" id="PF13639">
    <property type="entry name" value="zf-RING_2"/>
    <property type="match status" value="1"/>
</dbReference>
<dbReference type="Pfam" id="PF02225">
    <property type="entry name" value="PA"/>
    <property type="match status" value="1"/>
</dbReference>
<organism evidence="22 24">
    <name type="scientific">Geotrypetes seraphini</name>
    <name type="common">Gaboon caecilian</name>
    <name type="synonym">Caecilia seraphini</name>
    <dbReference type="NCBI Taxonomy" id="260995"/>
    <lineage>
        <taxon>Eukaryota</taxon>
        <taxon>Metazoa</taxon>
        <taxon>Chordata</taxon>
        <taxon>Craniata</taxon>
        <taxon>Vertebrata</taxon>
        <taxon>Euteleostomi</taxon>
        <taxon>Amphibia</taxon>
        <taxon>Gymnophiona</taxon>
        <taxon>Geotrypetes</taxon>
    </lineage>
</organism>
<dbReference type="GO" id="GO:0005765">
    <property type="term" value="C:lysosomal membrane"/>
    <property type="evidence" value="ECO:0007669"/>
    <property type="project" value="UniProtKB-SubCell"/>
</dbReference>
<evidence type="ECO:0000313" key="22">
    <source>
        <dbReference type="Proteomes" id="UP000515159"/>
    </source>
</evidence>
<dbReference type="GeneID" id="117350196"/>
<dbReference type="AlphaFoldDB" id="A0A6P8NUX8"/>
<dbReference type="GO" id="GO:0010008">
    <property type="term" value="C:endosome membrane"/>
    <property type="evidence" value="ECO:0007669"/>
    <property type="project" value="UniProtKB-SubCell"/>
</dbReference>
<feature type="compositionally biased region" description="Polar residues" evidence="19">
    <location>
        <begin position="309"/>
        <end position="320"/>
    </location>
</feature>
<dbReference type="RefSeq" id="XP_033780186.1">
    <property type="nucleotide sequence ID" value="XM_033924295.1"/>
</dbReference>
<dbReference type="PANTHER" id="PTHR47168">
    <property type="entry name" value="RING ZINC FINGER DOMAIN SUPERFAMILY PROTEIN-RELATED"/>
    <property type="match status" value="1"/>
</dbReference>
<dbReference type="InterPro" id="IPR046450">
    <property type="entry name" value="PA_dom_sf"/>
</dbReference>
<keyword evidence="9" id="KW-0732">Signal</keyword>
<dbReference type="RefSeq" id="XP_033780188.1">
    <property type="nucleotide sequence ID" value="XM_033924297.1"/>
</dbReference>
<dbReference type="InterPro" id="IPR003137">
    <property type="entry name" value="PA_domain"/>
</dbReference>
<dbReference type="InterPro" id="IPR051653">
    <property type="entry name" value="E3_ligase_sorting_rcpt"/>
</dbReference>
<comment type="subcellular location">
    <subcellularLocation>
        <location evidence="3">Endosome membrane</location>
        <topology evidence="3">Single-pass type I membrane protein</topology>
    </subcellularLocation>
    <subcellularLocation>
        <location evidence="2">Lysosome membrane</location>
        <topology evidence="2">Single-pass type I membrane protein</topology>
    </subcellularLocation>
</comment>
<evidence type="ECO:0000256" key="10">
    <source>
        <dbReference type="ARBA" id="ARBA00022753"/>
    </source>
</evidence>
<dbReference type="CDD" id="cd02123">
    <property type="entry name" value="PA_C_RZF_like"/>
    <property type="match status" value="1"/>
</dbReference>
<dbReference type="CTD" id="26001"/>
<evidence type="ECO:0000256" key="20">
    <source>
        <dbReference type="SAM" id="Phobius"/>
    </source>
</evidence>
<evidence type="ECO:0000256" key="2">
    <source>
        <dbReference type="ARBA" id="ARBA00004352"/>
    </source>
</evidence>
<keyword evidence="14 20" id="KW-1133">Transmembrane helix</keyword>
<evidence type="ECO:0000259" key="21">
    <source>
        <dbReference type="PROSITE" id="PS50089"/>
    </source>
</evidence>
<feature type="region of interest" description="Disordered" evidence="19">
    <location>
        <begin position="282"/>
        <end position="353"/>
    </location>
</feature>
<dbReference type="GO" id="GO:0061630">
    <property type="term" value="F:ubiquitin protein ligase activity"/>
    <property type="evidence" value="ECO:0007669"/>
    <property type="project" value="UniProtKB-EC"/>
</dbReference>
<name>A0A6P8NUX8_GEOSA</name>
<keyword evidence="12" id="KW-0833">Ubl conjugation pathway</keyword>
<keyword evidence="16" id="KW-0325">Glycoprotein</keyword>
<dbReference type="GO" id="GO:0008270">
    <property type="term" value="F:zinc ion binding"/>
    <property type="evidence" value="ECO:0007669"/>
    <property type="project" value="UniProtKB-KW"/>
</dbReference>
<evidence type="ECO:0000256" key="8">
    <source>
        <dbReference type="ARBA" id="ARBA00022723"/>
    </source>
</evidence>
<evidence type="ECO:0000256" key="7">
    <source>
        <dbReference type="ARBA" id="ARBA00022692"/>
    </source>
</evidence>
<keyword evidence="6" id="KW-0808">Transferase</keyword>
<keyword evidence="15 20" id="KW-0472">Membrane</keyword>
<feature type="domain" description="RING-type" evidence="21">
    <location>
        <begin position="231"/>
        <end position="273"/>
    </location>
</feature>
<keyword evidence="8" id="KW-0479">Metal-binding</keyword>
<feature type="compositionally biased region" description="Acidic residues" evidence="19">
    <location>
        <begin position="282"/>
        <end position="299"/>
    </location>
</feature>
<evidence type="ECO:0000256" key="13">
    <source>
        <dbReference type="ARBA" id="ARBA00022833"/>
    </source>
</evidence>
<dbReference type="PROSITE" id="PS50089">
    <property type="entry name" value="ZF_RING_2"/>
    <property type="match status" value="1"/>
</dbReference>
<keyword evidence="11 18" id="KW-0863">Zinc-finger</keyword>
<dbReference type="InterPro" id="IPR044744">
    <property type="entry name" value="ZNRF4/RNF13/RNF167_PA"/>
</dbReference>
<evidence type="ECO:0000256" key="11">
    <source>
        <dbReference type="ARBA" id="ARBA00022771"/>
    </source>
</evidence>
<keyword evidence="17" id="KW-0458">Lysosome</keyword>
<evidence type="ECO:0000313" key="25">
    <source>
        <dbReference type="RefSeq" id="XP_033780188.1"/>
    </source>
</evidence>
<dbReference type="SUPFAM" id="SSF57850">
    <property type="entry name" value="RING/U-box"/>
    <property type="match status" value="1"/>
</dbReference>
<keyword evidence="13" id="KW-0862">Zinc</keyword>
<dbReference type="OrthoDB" id="8062037at2759"/>
<dbReference type="EC" id="2.3.2.27" evidence="5"/>
<accession>A0A6P8NUX8</accession>
<evidence type="ECO:0000313" key="24">
    <source>
        <dbReference type="RefSeq" id="XP_033780187.1"/>
    </source>
</evidence>
<comment type="pathway">
    <text evidence="4">Protein modification; protein ubiquitination.</text>
</comment>
<comment type="catalytic activity">
    <reaction evidence="1">
        <text>S-ubiquitinyl-[E2 ubiquitin-conjugating enzyme]-L-cysteine + [acceptor protein]-L-lysine = [E2 ubiquitin-conjugating enzyme]-L-cysteine + N(6)-ubiquitinyl-[acceptor protein]-L-lysine.</text>
        <dbReference type="EC" id="2.3.2.27"/>
    </reaction>
</comment>
<dbReference type="FunFam" id="3.30.40.10:FF:000099">
    <property type="entry name" value="E3 ubiquitin-protein ligase RNF167"/>
    <property type="match status" value="1"/>
</dbReference>
<dbReference type="RefSeq" id="XP_033780187.1">
    <property type="nucleotide sequence ID" value="XM_033924296.1"/>
</dbReference>
<evidence type="ECO:0000256" key="3">
    <source>
        <dbReference type="ARBA" id="ARBA00004530"/>
    </source>
</evidence>
<dbReference type="Gene3D" id="3.30.40.10">
    <property type="entry name" value="Zinc/RING finger domain, C3HC4 (zinc finger)"/>
    <property type="match status" value="1"/>
</dbReference>
<proteinExistence type="predicted"/>
<evidence type="ECO:0000256" key="4">
    <source>
        <dbReference type="ARBA" id="ARBA00004906"/>
    </source>
</evidence>
<gene>
    <name evidence="23 24 25" type="primary">RNF167</name>
</gene>
<evidence type="ECO:0000313" key="23">
    <source>
        <dbReference type="RefSeq" id="XP_033780186.1"/>
    </source>
</evidence>
<evidence type="ECO:0000256" key="6">
    <source>
        <dbReference type="ARBA" id="ARBA00022679"/>
    </source>
</evidence>
<dbReference type="InterPro" id="IPR013083">
    <property type="entry name" value="Znf_RING/FYVE/PHD"/>
</dbReference>
<keyword evidence="22" id="KW-1185">Reference proteome</keyword>
<dbReference type="PANTHER" id="PTHR47168:SF1">
    <property type="entry name" value="OS02G0798600 PROTEIN"/>
    <property type="match status" value="1"/>
</dbReference>
<dbReference type="Proteomes" id="UP000515159">
    <property type="component" value="Chromosome 16"/>
</dbReference>
<evidence type="ECO:0000256" key="14">
    <source>
        <dbReference type="ARBA" id="ARBA00022989"/>
    </source>
</evidence>
<sequence>MTVQYITLQICNVVTLLTLIWTGPTAEAVIYAYSNSFMVFYDLPAFFGASLPKEGLKGFLVEANPQNACTPIEGPPAASGNDSFIALIRRYECNFDVKVLHAQLVGYQAVIVHNVNSESLLTMMWNNETIKQQIQIPSVFVGESSGNSLAANFTYYKGAHVILVPESNSLLGYYLIPFTGVVGIIIVVMCTILIARCVQHRKRLRRNRLSKDQLKKVPIHKFKKGDEYDVCAICLDEYEEGDQLRILPCSHAYHCKCVDPWLTQTKKTCPVCKQRVIRTAEDSDSETESLRDPEEEERNEQDSERTPLLRSSPSTRTPSFGSMAESPAHPEEEEEQVHDSRHLLIPGAAVVRA</sequence>
<evidence type="ECO:0000256" key="19">
    <source>
        <dbReference type="SAM" id="MobiDB-lite"/>
    </source>
</evidence>
<evidence type="ECO:0000256" key="5">
    <source>
        <dbReference type="ARBA" id="ARBA00012483"/>
    </source>
</evidence>
<dbReference type="SUPFAM" id="SSF52025">
    <property type="entry name" value="PA domain"/>
    <property type="match status" value="1"/>
</dbReference>
<evidence type="ECO:0000256" key="9">
    <source>
        <dbReference type="ARBA" id="ARBA00022729"/>
    </source>
</evidence>
<dbReference type="Gene3D" id="3.50.30.30">
    <property type="match status" value="1"/>
</dbReference>
<evidence type="ECO:0000256" key="1">
    <source>
        <dbReference type="ARBA" id="ARBA00000900"/>
    </source>
</evidence>
<dbReference type="CDD" id="cd16796">
    <property type="entry name" value="RING-H2_RNF13"/>
    <property type="match status" value="1"/>
</dbReference>
<evidence type="ECO:0000256" key="18">
    <source>
        <dbReference type="PROSITE-ProRule" id="PRU00175"/>
    </source>
</evidence>
<dbReference type="FunFam" id="3.50.30.30:FF:000026">
    <property type="entry name" value="E3 ubiquitin-protein ligase RNF13"/>
    <property type="match status" value="1"/>
</dbReference>
<feature type="transmembrane region" description="Helical" evidence="20">
    <location>
        <begin position="171"/>
        <end position="198"/>
    </location>
</feature>
<evidence type="ECO:0000256" key="12">
    <source>
        <dbReference type="ARBA" id="ARBA00022786"/>
    </source>
</evidence>
<dbReference type="SMART" id="SM00184">
    <property type="entry name" value="RING"/>
    <property type="match status" value="1"/>
</dbReference>
<evidence type="ECO:0000256" key="15">
    <source>
        <dbReference type="ARBA" id="ARBA00023136"/>
    </source>
</evidence>